<sequence>MLRRLLCLFVVLVFALQSFPAYAGTSLSFQTGQFSYDQVDLALGSRAPIRLLRHYQSPSTTDNTKVPNGPFGKNTHLGLWSLTAQLTSGHVRIFLPTGEETNFNLYSGSTYSNAEADDSLRGTVTLSGTKITLQLENGTSLIFNHTSTSGAQQLTQITDRFGVSINLTYTGNNLTKVENSFGQGINLSYGNTSYPAQITQASLYRNGATLSGPYLVKYTYDSSGRLQYFDNAVHNQPVNTLDSSNKITTRTANGRTIYGWNSTSNQLSTITTPRGIVQLTNTWTNNKVSKQTLPGTSTSTATDDIVSLYDYYGTGDSQNTKVTDAYNIYHYYYDAKGYLTSESEEYFNTSTSYNFDQNTGLLMSLTNARGYSTSFEYNQPYSIDYHLSKITDSNPAITTSFDFSGPYGQLKSVSDPNHNTTTFAHSYNISSTVTGLLSQISDALPSYQNFTNYNSYAQLLNSTDGVGRSTSYSYKPTSALGSQDLNEVVGPDGIHRKLDYDVLSRVKQTYRTNSSGSDTTDITNY</sequence>
<dbReference type="EMBL" id="CP003587">
    <property type="protein sequence ID" value="AGY59613.1"/>
    <property type="molecule type" value="Genomic_DNA"/>
</dbReference>
<accession>U5QL52</accession>
<dbReference type="Gene3D" id="2.180.10.10">
    <property type="entry name" value="RHS repeat-associated core"/>
    <property type="match status" value="1"/>
</dbReference>
<evidence type="ECO:0000313" key="2">
    <source>
        <dbReference type="EMBL" id="AGY59613.1"/>
    </source>
</evidence>
<keyword evidence="1" id="KW-0732">Signal</keyword>
<reference evidence="2 3" key="1">
    <citation type="journal article" date="2013" name="PLoS ONE">
        <title>Cultivation and Complete Genome Sequencing of Gloeobacter kilaueensis sp. nov., from a Lava Cave in Kilauea Caldera, Hawai'i.</title>
        <authorList>
            <person name="Saw J.H."/>
            <person name="Schatz M."/>
            <person name="Brown M.V."/>
            <person name="Kunkel D.D."/>
            <person name="Foster J.S."/>
            <person name="Shick H."/>
            <person name="Christensen S."/>
            <person name="Hou S."/>
            <person name="Wan X."/>
            <person name="Donachie S.P."/>
        </authorList>
    </citation>
    <scope>NUCLEOTIDE SEQUENCE [LARGE SCALE GENOMIC DNA]</scope>
    <source>
        <strain evidence="3">JS</strain>
    </source>
</reference>
<evidence type="ECO:0000313" key="3">
    <source>
        <dbReference type="Proteomes" id="UP000017396"/>
    </source>
</evidence>
<organism evidence="2 3">
    <name type="scientific">Gloeobacter kilaueensis (strain ATCC BAA-2537 / CCAP 1431/1 / ULC 316 / JS1)</name>
    <dbReference type="NCBI Taxonomy" id="1183438"/>
    <lineage>
        <taxon>Bacteria</taxon>
        <taxon>Bacillati</taxon>
        <taxon>Cyanobacteriota</taxon>
        <taxon>Cyanophyceae</taxon>
        <taxon>Gloeobacterales</taxon>
        <taxon>Gloeobacteraceae</taxon>
        <taxon>Gloeobacter</taxon>
    </lineage>
</organism>
<proteinExistence type="predicted"/>
<dbReference type="AlphaFoldDB" id="U5QL52"/>
<dbReference type="eggNOG" id="COG3209">
    <property type="taxonomic scope" value="Bacteria"/>
</dbReference>
<name>U5QL52_GLOK1</name>
<protein>
    <recommendedName>
        <fullName evidence="4">YD repeat-containing protein</fullName>
    </recommendedName>
</protein>
<dbReference type="RefSeq" id="WP_023174902.1">
    <property type="nucleotide sequence ID" value="NC_022600.1"/>
</dbReference>
<feature type="chain" id="PRO_5004664046" description="YD repeat-containing protein" evidence="1">
    <location>
        <begin position="24"/>
        <end position="525"/>
    </location>
</feature>
<dbReference type="HOGENOM" id="CLU_518526_0_0_3"/>
<gene>
    <name evidence="2" type="ORF">GKIL_3367</name>
</gene>
<feature type="signal peptide" evidence="1">
    <location>
        <begin position="1"/>
        <end position="23"/>
    </location>
</feature>
<dbReference type="KEGG" id="glj:GKIL_3367"/>
<dbReference type="STRING" id="1183438.GKIL_3367"/>
<keyword evidence="3" id="KW-1185">Reference proteome</keyword>
<evidence type="ECO:0000256" key="1">
    <source>
        <dbReference type="SAM" id="SignalP"/>
    </source>
</evidence>
<evidence type="ECO:0008006" key="4">
    <source>
        <dbReference type="Google" id="ProtNLM"/>
    </source>
</evidence>
<dbReference type="Proteomes" id="UP000017396">
    <property type="component" value="Chromosome"/>
</dbReference>
<dbReference type="OrthoDB" id="6043530at2"/>